<dbReference type="EMBL" id="JFKF01000201">
    <property type="protein sequence ID" value="KDO02190.1"/>
    <property type="molecule type" value="Genomic_DNA"/>
</dbReference>
<evidence type="ECO:0000256" key="1">
    <source>
        <dbReference type="ARBA" id="ARBA00022756"/>
    </source>
</evidence>
<dbReference type="EC" id="6.3.3.3" evidence="2"/>
<comment type="subunit">
    <text evidence="2">Homodimer.</text>
</comment>
<dbReference type="Proteomes" id="UP000027161">
    <property type="component" value="Unassembled WGS sequence"/>
</dbReference>
<comment type="similarity">
    <text evidence="2">Belongs to the dethiobiotin synthetase family.</text>
</comment>
<comment type="caution">
    <text evidence="2">Lacks conserved residue(s) required for the propagation of feature annotation.</text>
</comment>
<evidence type="ECO:0000256" key="2">
    <source>
        <dbReference type="HAMAP-Rule" id="MF_00336"/>
    </source>
</evidence>
<dbReference type="Pfam" id="PF13500">
    <property type="entry name" value="AAA_26"/>
    <property type="match status" value="1"/>
</dbReference>
<proteinExistence type="inferred from homology"/>
<accession>A0A8E0WK95</accession>
<keyword evidence="2" id="KW-0963">Cytoplasm</keyword>
<keyword evidence="2" id="KW-0547">Nucleotide-binding</keyword>
<dbReference type="GO" id="GO:0005524">
    <property type="term" value="F:ATP binding"/>
    <property type="evidence" value="ECO:0007669"/>
    <property type="project" value="UniProtKB-UniRule"/>
</dbReference>
<evidence type="ECO:0000313" key="5">
    <source>
        <dbReference type="Proteomes" id="UP000027161"/>
    </source>
</evidence>
<geneLocation type="plasmid" evidence="4">
    <name>pREISMN_2</name>
</geneLocation>
<dbReference type="PANTHER" id="PTHR43210">
    <property type="entry name" value="DETHIOBIOTIN SYNTHETASE"/>
    <property type="match status" value="1"/>
</dbReference>
<comment type="subcellular location">
    <subcellularLocation>
        <location evidence="2">Cytoplasm</location>
    </subcellularLocation>
</comment>
<evidence type="ECO:0000313" key="4">
    <source>
        <dbReference type="EMBL" id="KDO02190.1"/>
    </source>
</evidence>
<feature type="binding site" evidence="2">
    <location>
        <begin position="178"/>
        <end position="180"/>
    </location>
    <ligand>
        <name>ATP</name>
        <dbReference type="ChEBI" id="CHEBI:30616"/>
    </ligand>
</feature>
<keyword evidence="1 2" id="KW-0093">Biotin biosynthesis</keyword>
<dbReference type="RefSeq" id="WP_008581459.1">
    <property type="nucleotide sequence ID" value="NZ_JFKF01000201.1"/>
</dbReference>
<comment type="pathway">
    <text evidence="2">Cofactor biosynthesis; biotin biosynthesis; biotin from 7,8-diaminononanoate: step 1/2.</text>
</comment>
<feature type="binding site" evidence="2">
    <location>
        <position position="42"/>
    </location>
    <ligand>
        <name>Mg(2+)</name>
        <dbReference type="ChEBI" id="CHEBI:18420"/>
    </ligand>
</feature>
<comment type="catalytic activity">
    <reaction evidence="2">
        <text>(7R,8S)-7,8-diammoniononanoate + CO2 + ATP = (4R,5S)-dethiobiotin + ADP + phosphate + 3 H(+)</text>
        <dbReference type="Rhea" id="RHEA:15805"/>
        <dbReference type="ChEBI" id="CHEBI:15378"/>
        <dbReference type="ChEBI" id="CHEBI:16526"/>
        <dbReference type="ChEBI" id="CHEBI:30616"/>
        <dbReference type="ChEBI" id="CHEBI:43474"/>
        <dbReference type="ChEBI" id="CHEBI:149469"/>
        <dbReference type="ChEBI" id="CHEBI:149473"/>
        <dbReference type="ChEBI" id="CHEBI:456216"/>
        <dbReference type="EC" id="6.3.3.3"/>
    </reaction>
</comment>
<dbReference type="GO" id="GO:0009102">
    <property type="term" value="P:biotin biosynthetic process"/>
    <property type="evidence" value="ECO:0007669"/>
    <property type="project" value="UniProtKB-UniRule"/>
</dbReference>
<organism evidence="4 5">
    <name type="scientific">Rickettsia tamurae subsp. buchneri</name>
    <dbReference type="NCBI Taxonomy" id="1462938"/>
    <lineage>
        <taxon>Bacteria</taxon>
        <taxon>Pseudomonadati</taxon>
        <taxon>Pseudomonadota</taxon>
        <taxon>Alphaproteobacteria</taxon>
        <taxon>Rickettsiales</taxon>
        <taxon>Rickettsiaceae</taxon>
        <taxon>Rickettsieae</taxon>
        <taxon>Rickettsia</taxon>
        <taxon>spotted fever group</taxon>
    </lineage>
</organism>
<feature type="binding site" evidence="2">
    <location>
        <begin position="11"/>
        <end position="16"/>
    </location>
    <ligand>
        <name>ATP</name>
        <dbReference type="ChEBI" id="CHEBI:30616"/>
    </ligand>
</feature>
<dbReference type="Gene3D" id="3.40.50.300">
    <property type="entry name" value="P-loop containing nucleotide triphosphate hydrolases"/>
    <property type="match status" value="1"/>
</dbReference>
<gene>
    <name evidence="4" type="primary">bioD_1</name>
    <name evidence="2" type="synonym">bioD</name>
    <name evidence="3" type="synonym">bioD_2</name>
    <name evidence="4" type="ORF">REISMN_08390</name>
    <name evidence="3" type="ORF">REISMN_08555</name>
</gene>
<comment type="caution">
    <text evidence="4">The sequence shown here is derived from an EMBL/GenBank/DDBJ whole genome shotgun (WGS) entry which is preliminary data.</text>
</comment>
<dbReference type="InterPro" id="IPR027417">
    <property type="entry name" value="P-loop_NTPase"/>
</dbReference>
<keyword evidence="4" id="KW-0614">Plasmid</keyword>
<dbReference type="PIRSF" id="PIRSF006755">
    <property type="entry name" value="DTB_synth"/>
    <property type="match status" value="1"/>
</dbReference>
<protein>
    <recommendedName>
        <fullName evidence="2">ATP-dependent dethiobiotin synthetase BioD</fullName>
        <ecNumber evidence="2">6.3.3.3</ecNumber>
    </recommendedName>
    <alternativeName>
        <fullName evidence="2">DTB synthetase</fullName>
        <shortName evidence="2">DTBS</shortName>
    </alternativeName>
    <alternativeName>
        <fullName evidence="2">Dethiobiotin synthase</fullName>
    </alternativeName>
</protein>
<feature type="binding site" evidence="2">
    <location>
        <position position="35"/>
    </location>
    <ligand>
        <name>substrate</name>
    </ligand>
</feature>
<dbReference type="EMBL" id="JFKF01000206">
    <property type="protein sequence ID" value="KDO02147.1"/>
    <property type="molecule type" value="Genomic_DNA"/>
</dbReference>
<dbReference type="InterPro" id="IPR004472">
    <property type="entry name" value="DTB_synth_BioD"/>
</dbReference>
<dbReference type="HAMAP" id="MF_00336">
    <property type="entry name" value="BioD"/>
    <property type="match status" value="1"/>
</dbReference>
<comment type="cofactor">
    <cofactor evidence="2">
        <name>Mg(2+)</name>
        <dbReference type="ChEBI" id="CHEBI:18420"/>
    </cofactor>
</comment>
<dbReference type="UniPathway" id="UPA00078">
    <property type="reaction ID" value="UER00161"/>
</dbReference>
<feature type="binding site" evidence="2">
    <location>
        <position position="42"/>
    </location>
    <ligand>
        <name>ATP</name>
        <dbReference type="ChEBI" id="CHEBI:30616"/>
    </ligand>
</feature>
<keyword evidence="2 4" id="KW-0436">Ligase</keyword>
<dbReference type="CDD" id="cd03109">
    <property type="entry name" value="DTBS"/>
    <property type="match status" value="1"/>
</dbReference>
<dbReference type="SUPFAM" id="SSF52540">
    <property type="entry name" value="P-loop containing nucleoside triphosphate hydrolases"/>
    <property type="match status" value="1"/>
</dbReference>
<comment type="function">
    <text evidence="2">Catalyzes a mechanistically unusual reaction, the ATP-dependent insertion of CO2 between the N7 and N8 nitrogen atoms of 7,8-diaminopelargonic acid (DAPA, also called 7,8-diammoniononanoate) to form a ureido ring.</text>
</comment>
<dbReference type="NCBIfam" id="TIGR00347">
    <property type="entry name" value="bioD"/>
    <property type="match status" value="1"/>
</dbReference>
<sequence>MQVFITGTDTNIGKTFISSWLCLHTGYEYFKPIQTGCYEGTDSNTISRFTDSKIHKETYLYQEPLSPHLAAMFENKEIDISKIQLPKTKNLIIEGAGGLLVPINRNYLMIDLIKLLSIPVILVASSELGTINHTLLSLEALKSRNIEILGCVVSGKLNQYNCDAIEFYGATKILIQFPYLPEINKDVLRKIPLTQNLQQILKI</sequence>
<dbReference type="GO" id="GO:0005829">
    <property type="term" value="C:cytosol"/>
    <property type="evidence" value="ECO:0007669"/>
    <property type="project" value="TreeGrafter"/>
</dbReference>
<dbReference type="GO" id="GO:0004141">
    <property type="term" value="F:dethiobiotin synthase activity"/>
    <property type="evidence" value="ECO:0007669"/>
    <property type="project" value="UniProtKB-UniRule"/>
</dbReference>
<keyword evidence="5" id="KW-1185">Reference proteome</keyword>
<keyword evidence="2" id="KW-0479">Metal-binding</keyword>
<feature type="binding site" evidence="2">
    <location>
        <begin position="94"/>
        <end position="97"/>
    </location>
    <ligand>
        <name>ATP</name>
        <dbReference type="ChEBI" id="CHEBI:30616"/>
    </ligand>
</feature>
<name>A0A8E0WK95_9RICK</name>
<evidence type="ECO:0000313" key="3">
    <source>
        <dbReference type="EMBL" id="KDO02147.1"/>
    </source>
</evidence>
<keyword evidence="2" id="KW-0460">Magnesium</keyword>
<dbReference type="GO" id="GO:0000287">
    <property type="term" value="F:magnesium ion binding"/>
    <property type="evidence" value="ECO:0007669"/>
    <property type="project" value="UniProtKB-UniRule"/>
</dbReference>
<feature type="active site" evidence="2">
    <location>
        <position position="31"/>
    </location>
</feature>
<keyword evidence="2" id="KW-0067">ATP-binding</keyword>
<reference evidence="4 5" key="1">
    <citation type="submission" date="2014-02" db="EMBL/GenBank/DDBJ databases">
        <title>Draft genome sequence of Rickettsia buchneri sp. nov. ISO7T.</title>
        <authorList>
            <person name="Felsheim R.F."/>
            <person name="Kurtti T.J."/>
            <person name="Munderloh U.G."/>
        </authorList>
    </citation>
    <scope>NUCLEOTIDE SEQUENCE [LARGE SCALE GENOMIC DNA]</scope>
    <source>
        <strain evidence="5">ISO7</strain>
        <plasmid evidence="4">pREISMN_2</plasmid>
    </source>
</reference>
<dbReference type="AlphaFoldDB" id="A0A8E0WK95"/>
<dbReference type="PANTHER" id="PTHR43210:SF5">
    <property type="entry name" value="DETHIOBIOTIN SYNTHETASE"/>
    <property type="match status" value="1"/>
</dbReference>
<feature type="binding site" evidence="2">
    <location>
        <position position="15"/>
    </location>
    <ligand>
        <name>Mg(2+)</name>
        <dbReference type="ChEBI" id="CHEBI:18420"/>
    </ligand>
</feature>
<feature type="binding site" evidence="2">
    <location>
        <position position="94"/>
    </location>
    <ligand>
        <name>Mg(2+)</name>
        <dbReference type="ChEBI" id="CHEBI:18420"/>
    </ligand>
</feature>